<evidence type="ECO:0000256" key="5">
    <source>
        <dbReference type="PROSITE-ProRule" id="PRU00277"/>
    </source>
</evidence>
<dbReference type="PROSITE" id="PS50059">
    <property type="entry name" value="FKBP_PPIASE"/>
    <property type="match status" value="1"/>
</dbReference>
<keyword evidence="4 5" id="KW-0413">Isomerase</keyword>
<evidence type="ECO:0000256" key="2">
    <source>
        <dbReference type="ARBA" id="ARBA00006577"/>
    </source>
</evidence>
<dbReference type="PANTHER" id="PTHR43811:SF19">
    <property type="entry name" value="39 KDA FK506-BINDING NUCLEAR PROTEIN"/>
    <property type="match status" value="1"/>
</dbReference>
<dbReference type="Pfam" id="PF00254">
    <property type="entry name" value="FKBP_C"/>
    <property type="match status" value="1"/>
</dbReference>
<keyword evidence="3 5" id="KW-0697">Rotamase</keyword>
<evidence type="ECO:0000256" key="3">
    <source>
        <dbReference type="ARBA" id="ARBA00023110"/>
    </source>
</evidence>
<feature type="domain" description="PPIase FKBP-type" evidence="8">
    <location>
        <begin position="203"/>
        <end position="285"/>
    </location>
</feature>
<dbReference type="InterPro" id="IPR000774">
    <property type="entry name" value="PPIase_FKBP_N"/>
</dbReference>
<dbReference type="InterPro" id="IPR046357">
    <property type="entry name" value="PPIase_dom_sf"/>
</dbReference>
<dbReference type="PANTHER" id="PTHR43811">
    <property type="entry name" value="FKBP-TYPE PEPTIDYL-PROLYL CIS-TRANS ISOMERASE FKPA"/>
    <property type="match status" value="1"/>
</dbReference>
<dbReference type="GO" id="GO:0003755">
    <property type="term" value="F:peptidyl-prolyl cis-trans isomerase activity"/>
    <property type="evidence" value="ECO:0007669"/>
    <property type="project" value="UniProtKB-UniRule"/>
</dbReference>
<reference evidence="9 10" key="1">
    <citation type="submission" date="2018-06" db="EMBL/GenBank/DDBJ databases">
        <authorList>
            <consortium name="Pathogen Informatics"/>
            <person name="Doyle S."/>
        </authorList>
    </citation>
    <scope>NUCLEOTIDE SEQUENCE [LARGE SCALE GENOMIC DNA]</scope>
    <source>
        <strain evidence="9 10">NCTC13043</strain>
    </source>
</reference>
<dbReference type="AlphaFoldDB" id="A0A379EYK4"/>
<dbReference type="InterPro" id="IPR036944">
    <property type="entry name" value="PPIase_FKBP_N_sf"/>
</dbReference>
<evidence type="ECO:0000259" key="8">
    <source>
        <dbReference type="PROSITE" id="PS50059"/>
    </source>
</evidence>
<evidence type="ECO:0000256" key="7">
    <source>
        <dbReference type="SAM" id="SignalP"/>
    </source>
</evidence>
<evidence type="ECO:0000256" key="4">
    <source>
        <dbReference type="ARBA" id="ARBA00023235"/>
    </source>
</evidence>
<gene>
    <name evidence="9" type="primary">mip_1</name>
    <name evidence="9" type="ORF">NCTC13043_00327</name>
</gene>
<evidence type="ECO:0000256" key="6">
    <source>
        <dbReference type="RuleBase" id="RU003915"/>
    </source>
</evidence>
<keyword evidence="7" id="KW-0732">Signal</keyword>
<sequence>MKKFTVVAALAIAAASFTACGNQAPKEDLKSDVDSLSYAFGVDQGQGVKQYLKQMNIDTAYINEFIKGLNDGATSMDDKKKAAYNAGVGVGMNMNMVIKNQINKSIFGEDSTQSISLSNFLAGFAASAKGDNKSMSLEKARQIEQRVPQAIQAKTAEKKYGENKKKNDAFMAKIAKEPGMKALKQGVYYKELKAGTGAKPTASQVVKINYEGKTIDGKVFDKNENMPMQIGQAVPGFNEALLNMPIGSKWVVYIPYAAGYGAQQPSPDIKPFSTLIFTIELLSVEKPAAEAPATKPVK</sequence>
<dbReference type="SUPFAM" id="SSF54534">
    <property type="entry name" value="FKBP-like"/>
    <property type="match status" value="1"/>
</dbReference>
<dbReference type="PROSITE" id="PS51257">
    <property type="entry name" value="PROKAR_LIPOPROTEIN"/>
    <property type="match status" value="1"/>
</dbReference>
<dbReference type="GeneID" id="78570066"/>
<feature type="chain" id="PRO_5016746830" description="Peptidyl-prolyl cis-trans isomerase" evidence="7">
    <location>
        <begin position="20"/>
        <end position="298"/>
    </location>
</feature>
<dbReference type="RefSeq" id="WP_115082807.1">
    <property type="nucleotide sequence ID" value="NZ_CAJPLF010000004.1"/>
</dbReference>
<dbReference type="EC" id="5.2.1.8" evidence="6"/>
<comment type="similarity">
    <text evidence="2 6">Belongs to the FKBP-type PPIase family.</text>
</comment>
<dbReference type="Proteomes" id="UP000254235">
    <property type="component" value="Unassembled WGS sequence"/>
</dbReference>
<evidence type="ECO:0000313" key="10">
    <source>
        <dbReference type="Proteomes" id="UP000254235"/>
    </source>
</evidence>
<proteinExistence type="inferred from homology"/>
<dbReference type="Pfam" id="PF01346">
    <property type="entry name" value="FKBP_N"/>
    <property type="match status" value="1"/>
</dbReference>
<dbReference type="Gene3D" id="3.10.50.40">
    <property type="match status" value="1"/>
</dbReference>
<feature type="signal peptide" evidence="7">
    <location>
        <begin position="1"/>
        <end position="19"/>
    </location>
</feature>
<evidence type="ECO:0000313" key="9">
    <source>
        <dbReference type="EMBL" id="SUC11481.1"/>
    </source>
</evidence>
<dbReference type="OrthoDB" id="9814548at2"/>
<dbReference type="GO" id="GO:0006457">
    <property type="term" value="P:protein folding"/>
    <property type="evidence" value="ECO:0007669"/>
    <property type="project" value="InterPro"/>
</dbReference>
<evidence type="ECO:0000256" key="1">
    <source>
        <dbReference type="ARBA" id="ARBA00000971"/>
    </source>
</evidence>
<accession>A0A379EYK4</accession>
<organism evidence="9 10">
    <name type="scientific">Prevotella pallens</name>
    <dbReference type="NCBI Taxonomy" id="60133"/>
    <lineage>
        <taxon>Bacteria</taxon>
        <taxon>Pseudomonadati</taxon>
        <taxon>Bacteroidota</taxon>
        <taxon>Bacteroidia</taxon>
        <taxon>Bacteroidales</taxon>
        <taxon>Prevotellaceae</taxon>
        <taxon>Prevotella</taxon>
    </lineage>
</organism>
<dbReference type="InterPro" id="IPR001179">
    <property type="entry name" value="PPIase_FKBP_dom"/>
</dbReference>
<dbReference type="Gene3D" id="1.10.287.460">
    <property type="entry name" value="Peptidyl-prolyl cis-trans isomerase, FKBP-type, N-terminal domain"/>
    <property type="match status" value="2"/>
</dbReference>
<dbReference type="EMBL" id="UGTP01000001">
    <property type="protein sequence ID" value="SUC11481.1"/>
    <property type="molecule type" value="Genomic_DNA"/>
</dbReference>
<protein>
    <recommendedName>
        <fullName evidence="6">Peptidyl-prolyl cis-trans isomerase</fullName>
        <ecNumber evidence="6">5.2.1.8</ecNumber>
    </recommendedName>
</protein>
<comment type="catalytic activity">
    <reaction evidence="1 5 6">
        <text>[protein]-peptidylproline (omega=180) = [protein]-peptidylproline (omega=0)</text>
        <dbReference type="Rhea" id="RHEA:16237"/>
        <dbReference type="Rhea" id="RHEA-COMP:10747"/>
        <dbReference type="Rhea" id="RHEA-COMP:10748"/>
        <dbReference type="ChEBI" id="CHEBI:83833"/>
        <dbReference type="ChEBI" id="CHEBI:83834"/>
        <dbReference type="EC" id="5.2.1.8"/>
    </reaction>
</comment>
<name>A0A379EYK4_9BACT</name>